<dbReference type="EMBL" id="JBHTIT010000001">
    <property type="protein sequence ID" value="MFD0949868.1"/>
    <property type="molecule type" value="Genomic_DNA"/>
</dbReference>
<evidence type="ECO:0000256" key="2">
    <source>
        <dbReference type="ARBA" id="ARBA00023015"/>
    </source>
</evidence>
<dbReference type="InterPro" id="IPR036388">
    <property type="entry name" value="WH-like_DNA-bd_sf"/>
</dbReference>
<keyword evidence="4" id="KW-0804">Transcription</keyword>
<dbReference type="Pfam" id="PF03466">
    <property type="entry name" value="LysR_substrate"/>
    <property type="match status" value="1"/>
</dbReference>
<feature type="domain" description="HTH lysR-type" evidence="5">
    <location>
        <begin position="10"/>
        <end position="67"/>
    </location>
</feature>
<name>A0ABW3HEN4_9GAMM</name>
<dbReference type="InterPro" id="IPR005119">
    <property type="entry name" value="LysR_subst-bd"/>
</dbReference>
<gene>
    <name evidence="6" type="ORF">ACFQ0F_05620</name>
</gene>
<comment type="similarity">
    <text evidence="1">Belongs to the LysR transcriptional regulatory family.</text>
</comment>
<evidence type="ECO:0000313" key="7">
    <source>
        <dbReference type="Proteomes" id="UP001597044"/>
    </source>
</evidence>
<sequence>MNNMNDLRQIDLNLYRVFAVVYRERSLTRAAEILCLSQSAVSHAIGRLRQSLDDPLFVREGQGVMPTVVADKLWPDIDAALNLLRLAAARSHDFDPQRDITQVTIAMNDELEPSLLPPLVAHLREQFLHAPDSDATLSNTTAVPISSVRLDRSNLRADLAARRLDIAIDVAQQVSPDIAHAALASDDFVVVARQPMKLTRERYFAAQHVIVSSRRTGRAVEDMAMAKLGFERQVVLRCQHYEAACKVVAASDCLLTMPRRQVRLSSGLAVMAMPLALPDLELHAYWHRQRETEPALIWLREQLFQALQT</sequence>
<keyword evidence="2" id="KW-0805">Transcription regulation</keyword>
<organism evidence="6 7">
    <name type="scientific">Paraperlucidibaca wandonensis</name>
    <dbReference type="NCBI Taxonomy" id="1268273"/>
    <lineage>
        <taxon>Bacteria</taxon>
        <taxon>Pseudomonadati</taxon>
        <taxon>Pseudomonadota</taxon>
        <taxon>Gammaproteobacteria</taxon>
        <taxon>Moraxellales</taxon>
        <taxon>Moraxellaceae</taxon>
        <taxon>Paraperlucidibaca</taxon>
    </lineage>
</organism>
<accession>A0ABW3HEN4</accession>
<dbReference type="PRINTS" id="PR00039">
    <property type="entry name" value="HTHLYSR"/>
</dbReference>
<dbReference type="InterPro" id="IPR000847">
    <property type="entry name" value="LysR_HTH_N"/>
</dbReference>
<comment type="caution">
    <text evidence="6">The sequence shown here is derived from an EMBL/GenBank/DDBJ whole genome shotgun (WGS) entry which is preliminary data.</text>
</comment>
<proteinExistence type="inferred from homology"/>
<evidence type="ECO:0000259" key="5">
    <source>
        <dbReference type="PROSITE" id="PS50931"/>
    </source>
</evidence>
<dbReference type="InterPro" id="IPR036390">
    <property type="entry name" value="WH_DNA-bd_sf"/>
</dbReference>
<dbReference type="PANTHER" id="PTHR30118:SF15">
    <property type="entry name" value="TRANSCRIPTIONAL REGULATORY PROTEIN"/>
    <property type="match status" value="1"/>
</dbReference>
<dbReference type="PANTHER" id="PTHR30118">
    <property type="entry name" value="HTH-TYPE TRANSCRIPTIONAL REGULATOR LEUO-RELATED"/>
    <property type="match status" value="1"/>
</dbReference>
<evidence type="ECO:0000256" key="4">
    <source>
        <dbReference type="ARBA" id="ARBA00023163"/>
    </source>
</evidence>
<dbReference type="InterPro" id="IPR037402">
    <property type="entry name" value="YidZ_PBP2"/>
</dbReference>
<dbReference type="SUPFAM" id="SSF53850">
    <property type="entry name" value="Periplasmic binding protein-like II"/>
    <property type="match status" value="1"/>
</dbReference>
<evidence type="ECO:0000256" key="3">
    <source>
        <dbReference type="ARBA" id="ARBA00023125"/>
    </source>
</evidence>
<dbReference type="Proteomes" id="UP001597044">
    <property type="component" value="Unassembled WGS sequence"/>
</dbReference>
<reference evidence="7" key="1">
    <citation type="journal article" date="2019" name="Int. J. Syst. Evol. Microbiol.">
        <title>The Global Catalogue of Microorganisms (GCM) 10K type strain sequencing project: providing services to taxonomists for standard genome sequencing and annotation.</title>
        <authorList>
            <consortium name="The Broad Institute Genomics Platform"/>
            <consortium name="The Broad Institute Genome Sequencing Center for Infectious Disease"/>
            <person name="Wu L."/>
            <person name="Ma J."/>
        </authorList>
    </citation>
    <scope>NUCLEOTIDE SEQUENCE [LARGE SCALE GENOMIC DNA]</scope>
    <source>
        <strain evidence="7">CCUG 63419</strain>
    </source>
</reference>
<dbReference type="Gene3D" id="3.40.190.10">
    <property type="entry name" value="Periplasmic binding protein-like II"/>
    <property type="match status" value="2"/>
</dbReference>
<dbReference type="InterPro" id="IPR050389">
    <property type="entry name" value="LysR-type_TF"/>
</dbReference>
<dbReference type="PROSITE" id="PS50931">
    <property type="entry name" value="HTH_LYSR"/>
    <property type="match status" value="1"/>
</dbReference>
<keyword evidence="7" id="KW-1185">Reference proteome</keyword>
<protein>
    <submittedName>
        <fullName evidence="6">LysR family transcriptional regulator</fullName>
    </submittedName>
</protein>
<dbReference type="Pfam" id="PF00126">
    <property type="entry name" value="HTH_1"/>
    <property type="match status" value="1"/>
</dbReference>
<dbReference type="SUPFAM" id="SSF46785">
    <property type="entry name" value="Winged helix' DNA-binding domain"/>
    <property type="match status" value="1"/>
</dbReference>
<dbReference type="Gene3D" id="1.10.10.10">
    <property type="entry name" value="Winged helix-like DNA-binding domain superfamily/Winged helix DNA-binding domain"/>
    <property type="match status" value="1"/>
</dbReference>
<dbReference type="CDD" id="cd08417">
    <property type="entry name" value="PBP2_Nitroaromatics_like"/>
    <property type="match status" value="1"/>
</dbReference>
<evidence type="ECO:0000313" key="6">
    <source>
        <dbReference type="EMBL" id="MFD0949868.1"/>
    </source>
</evidence>
<evidence type="ECO:0000256" key="1">
    <source>
        <dbReference type="ARBA" id="ARBA00009437"/>
    </source>
</evidence>
<keyword evidence="3" id="KW-0238">DNA-binding</keyword>
<dbReference type="RefSeq" id="WP_379069944.1">
    <property type="nucleotide sequence ID" value="NZ_JBHTIT010000001.1"/>
</dbReference>